<dbReference type="GO" id="GO:0006108">
    <property type="term" value="P:malate metabolic process"/>
    <property type="evidence" value="ECO:0007669"/>
    <property type="project" value="InterPro"/>
</dbReference>
<evidence type="ECO:0000313" key="11">
    <source>
        <dbReference type="EMBL" id="EFG74918.1"/>
    </source>
</evidence>
<dbReference type="InterPro" id="IPR001252">
    <property type="entry name" value="Malate_DH_AS"/>
</dbReference>
<evidence type="ECO:0000256" key="6">
    <source>
        <dbReference type="ARBA" id="ARBA00048313"/>
    </source>
</evidence>
<feature type="domain" description="Lactate/malate dehydrogenase C-terminal" evidence="10">
    <location>
        <begin position="266"/>
        <end position="433"/>
    </location>
</feature>
<dbReference type="EC" id="1.1.1.37" evidence="2 7"/>
<dbReference type="InterPro" id="IPR036291">
    <property type="entry name" value="NAD(P)-bd_dom_sf"/>
</dbReference>
<feature type="binding site" evidence="7">
    <location>
        <position position="241"/>
    </location>
    <ligand>
        <name>substrate</name>
    </ligand>
</feature>
<dbReference type="Gene3D" id="3.40.50.720">
    <property type="entry name" value="NAD(P)-binding Rossmann-like Domain"/>
    <property type="match status" value="1"/>
</dbReference>
<dbReference type="GO" id="GO:0006099">
    <property type="term" value="P:tricarboxylic acid cycle"/>
    <property type="evidence" value="ECO:0007669"/>
    <property type="project" value="UniProtKB-UniRule"/>
</dbReference>
<comment type="caution">
    <text evidence="11">The sequence shown here is derived from an EMBL/GenBank/DDBJ whole genome shotgun (WGS) entry which is preliminary data.</text>
</comment>
<keyword evidence="5 7" id="KW-0520">NAD</keyword>
<dbReference type="GO" id="GO:0030060">
    <property type="term" value="F:L-malate dehydrogenase (NAD+) activity"/>
    <property type="evidence" value="ECO:0007669"/>
    <property type="project" value="UniProtKB-UniRule"/>
</dbReference>
<name>D5PG87_9MYCO</name>
<evidence type="ECO:0000256" key="7">
    <source>
        <dbReference type="HAMAP-Rule" id="MF_01517"/>
    </source>
</evidence>
<evidence type="ECO:0000256" key="4">
    <source>
        <dbReference type="ARBA" id="ARBA00023002"/>
    </source>
</evidence>
<gene>
    <name evidence="7 11" type="primary">mdh</name>
    <name evidence="11" type="ORF">HMPREF0591_5181</name>
</gene>
<evidence type="ECO:0000256" key="8">
    <source>
        <dbReference type="RuleBase" id="RU000422"/>
    </source>
</evidence>
<evidence type="ECO:0000256" key="5">
    <source>
        <dbReference type="ARBA" id="ARBA00023027"/>
    </source>
</evidence>
<evidence type="ECO:0000259" key="9">
    <source>
        <dbReference type="Pfam" id="PF00056"/>
    </source>
</evidence>
<evidence type="ECO:0000313" key="12">
    <source>
        <dbReference type="Proteomes" id="UP000003653"/>
    </source>
</evidence>
<keyword evidence="7 8" id="KW-0816">Tricarboxylic acid cycle</keyword>
<feature type="binding site" evidence="7">
    <location>
        <position position="215"/>
    </location>
    <ligand>
        <name>NAD(+)</name>
        <dbReference type="ChEBI" id="CHEBI:57540"/>
    </ligand>
</feature>
<keyword evidence="4 7" id="KW-0560">Oxidoreductase</keyword>
<evidence type="ECO:0000256" key="2">
    <source>
        <dbReference type="ARBA" id="ARBA00012995"/>
    </source>
</evidence>
<dbReference type="CDD" id="cd01338">
    <property type="entry name" value="MDH_chloroplast-like"/>
    <property type="match status" value="1"/>
</dbReference>
<dbReference type="NCBIfam" id="TIGR01759">
    <property type="entry name" value="MalateDH-SF1"/>
    <property type="match status" value="1"/>
</dbReference>
<feature type="binding site" evidence="7">
    <location>
        <position position="272"/>
    </location>
    <ligand>
        <name>substrate</name>
    </ligand>
</feature>
<evidence type="ECO:0000256" key="3">
    <source>
        <dbReference type="ARBA" id="ARBA00020382"/>
    </source>
</evidence>
<proteinExistence type="inferred from homology"/>
<comment type="similarity">
    <text evidence="1 7">Belongs to the LDH/MDH superfamily. MDH type 2 family.</text>
</comment>
<dbReference type="InterPro" id="IPR001236">
    <property type="entry name" value="Lactate/malate_DH_N"/>
</dbReference>
<dbReference type="PANTHER" id="PTHR23382">
    <property type="entry name" value="MALATE DEHYDROGENASE"/>
    <property type="match status" value="1"/>
</dbReference>
<dbReference type="AlphaFoldDB" id="D5PG87"/>
<dbReference type="InterPro" id="IPR010945">
    <property type="entry name" value="Malate_DH_type2"/>
</dbReference>
<feature type="binding site" evidence="7">
    <location>
        <position position="222"/>
    </location>
    <ligand>
        <name>NAD(+)</name>
        <dbReference type="ChEBI" id="CHEBI:57540"/>
    </ligand>
</feature>
<reference evidence="11 12" key="1">
    <citation type="submission" date="2010-04" db="EMBL/GenBank/DDBJ databases">
        <authorList>
            <person name="Muzny D."/>
            <person name="Qin X."/>
            <person name="Deng J."/>
            <person name="Jiang H."/>
            <person name="Liu Y."/>
            <person name="Qu J."/>
            <person name="Song X.-Z."/>
            <person name="Zhang L."/>
            <person name="Thornton R."/>
            <person name="Coyle M."/>
            <person name="Francisco L."/>
            <person name="Jackson L."/>
            <person name="Javaid M."/>
            <person name="Korchina V."/>
            <person name="Kovar C."/>
            <person name="Mata R."/>
            <person name="Mathew T."/>
            <person name="Ngo R."/>
            <person name="Nguyen L."/>
            <person name="Nguyen N."/>
            <person name="Okwuonu G."/>
            <person name="Ongeri F."/>
            <person name="Pham C."/>
            <person name="Simmons D."/>
            <person name="Wilczek-Boney K."/>
            <person name="Hale W."/>
            <person name="Jakkamsetti A."/>
            <person name="Pham P."/>
            <person name="Ruth R."/>
            <person name="San Lucas F."/>
            <person name="Warren J."/>
            <person name="Zhang J."/>
            <person name="Zhao Z."/>
            <person name="Zhou C."/>
            <person name="Zhu D."/>
            <person name="Lee S."/>
            <person name="Bess C."/>
            <person name="Blankenburg K."/>
            <person name="Forbes L."/>
            <person name="Fu Q."/>
            <person name="Gubbala S."/>
            <person name="Hirani K."/>
            <person name="Jayaseelan J.C."/>
            <person name="Lara F."/>
            <person name="Munidasa M."/>
            <person name="Palculict T."/>
            <person name="Patil S."/>
            <person name="Pu L.-L."/>
            <person name="Saada N."/>
            <person name="Tang L."/>
            <person name="Weissenberger G."/>
            <person name="Zhu Y."/>
            <person name="Hemphill L."/>
            <person name="Shang Y."/>
            <person name="Youmans B."/>
            <person name="Ayvaz T."/>
            <person name="Ross M."/>
            <person name="Santibanez J."/>
            <person name="Aqrawi P."/>
            <person name="Gross S."/>
            <person name="Joshi V."/>
            <person name="Fowler G."/>
            <person name="Nazareth L."/>
            <person name="Reid J."/>
            <person name="Worley K."/>
            <person name="Petrosino J."/>
            <person name="Highlander S."/>
            <person name="Gibbs R."/>
        </authorList>
    </citation>
    <scope>NUCLEOTIDE SEQUENCE [LARGE SCALE GENOMIC DNA]</scope>
    <source>
        <strain evidence="11 12">ATCC BAA-614</strain>
    </source>
</reference>
<feature type="active site" description="Proton acceptor" evidence="7">
    <location>
        <position position="297"/>
    </location>
</feature>
<sequence length="438" mass="46773">MALGVDGAVDQCLVGGLRLRIRALYAWLLRERPKRFGQCVETLEHLHLRSLRRSDRRCSMLRVPGSQSATIGPWAGGRVSDRRLAAQQSALVSSRDPNLHDYLHKEHFDVSASPLKVAVTGAAGQIGYSLLFRLASGSLLGPNRPIELRLLEIEPALKALEGVVMELDDCAFPTLAGVETGSDPNKIFDGANLALLVGARPRGPGMERSDLLEANGAIFTAQGKALNSVAADDVRVLITGNPANTNALIAMSNAPDIPRERFSALTRLDHNRAISQLAKKAGATVSDIKKMTIWGNHSATQYPDIFHAEIGGKNAAEVVGDQNWLENDFIPTVAKRGAAVIDARGASSAASAASATVDAARDWLLGSPDGDWVSMSVISDGSYGVPEGLISSFPVTTKDGDWKIVTGLEINDFSRARIDKSTGELADERNAVTELGLI</sequence>
<dbReference type="FunFam" id="3.90.110.10:FF:000002">
    <property type="entry name" value="Malate dehydrogenase"/>
    <property type="match status" value="1"/>
</dbReference>
<comment type="catalytic activity">
    <reaction evidence="6 7 8">
        <text>(S)-malate + NAD(+) = oxaloacetate + NADH + H(+)</text>
        <dbReference type="Rhea" id="RHEA:21432"/>
        <dbReference type="ChEBI" id="CHEBI:15378"/>
        <dbReference type="ChEBI" id="CHEBI:15589"/>
        <dbReference type="ChEBI" id="CHEBI:16452"/>
        <dbReference type="ChEBI" id="CHEBI:57540"/>
        <dbReference type="ChEBI" id="CHEBI:57945"/>
        <dbReference type="EC" id="1.1.1.37"/>
    </reaction>
</comment>
<dbReference type="InterPro" id="IPR015955">
    <property type="entry name" value="Lactate_DH/Glyco_Ohase_4_C"/>
</dbReference>
<evidence type="ECO:0000256" key="1">
    <source>
        <dbReference type="ARBA" id="ARBA00009613"/>
    </source>
</evidence>
<feature type="binding site" evidence="7">
    <location>
        <position position="208"/>
    </location>
    <ligand>
        <name>substrate</name>
    </ligand>
</feature>
<dbReference type="Pfam" id="PF00056">
    <property type="entry name" value="Ldh_1_N"/>
    <property type="match status" value="1"/>
</dbReference>
<evidence type="ECO:0000259" key="10">
    <source>
        <dbReference type="Pfam" id="PF02866"/>
    </source>
</evidence>
<dbReference type="FunFam" id="3.40.50.720:FF:000010">
    <property type="entry name" value="Malate dehydrogenase"/>
    <property type="match status" value="1"/>
</dbReference>
<dbReference type="EMBL" id="ADNV01000346">
    <property type="protein sequence ID" value="EFG74918.1"/>
    <property type="molecule type" value="Genomic_DNA"/>
</dbReference>
<dbReference type="SUPFAM" id="SSF56327">
    <property type="entry name" value="LDH C-terminal domain-like"/>
    <property type="match status" value="1"/>
</dbReference>
<dbReference type="SUPFAM" id="SSF51735">
    <property type="entry name" value="NAD(P)-binding Rossmann-fold domains"/>
    <property type="match status" value="1"/>
</dbReference>
<dbReference type="HAMAP" id="MF_01517">
    <property type="entry name" value="Malate_dehydrog_2"/>
    <property type="match status" value="1"/>
</dbReference>
<feature type="binding site" evidence="7">
    <location>
        <position position="202"/>
    </location>
    <ligand>
        <name>substrate</name>
    </ligand>
</feature>
<feature type="binding site" evidence="7">
    <location>
        <begin position="121"/>
        <end position="127"/>
    </location>
    <ligand>
        <name>NAD(+)</name>
        <dbReference type="ChEBI" id="CHEBI:57540"/>
    </ligand>
</feature>
<dbReference type="Gene3D" id="3.90.110.10">
    <property type="entry name" value="Lactate dehydrogenase/glycoside hydrolase, family 4, C-terminal"/>
    <property type="match status" value="1"/>
</dbReference>
<dbReference type="eggNOG" id="COG0039">
    <property type="taxonomic scope" value="Bacteria"/>
</dbReference>
<dbReference type="Proteomes" id="UP000003653">
    <property type="component" value="Unassembled WGS sequence"/>
</dbReference>
<keyword evidence="12" id="KW-1185">Reference proteome</keyword>
<dbReference type="PROSITE" id="PS00068">
    <property type="entry name" value="MDH"/>
    <property type="match status" value="1"/>
</dbReference>
<organism evidence="11 12">
    <name type="scientific">Mycobacterium parascrofulaceum ATCC BAA-614</name>
    <dbReference type="NCBI Taxonomy" id="525368"/>
    <lineage>
        <taxon>Bacteria</taxon>
        <taxon>Bacillati</taxon>
        <taxon>Actinomycetota</taxon>
        <taxon>Actinomycetes</taxon>
        <taxon>Mycobacteriales</taxon>
        <taxon>Mycobacteriaceae</taxon>
        <taxon>Mycobacterium</taxon>
        <taxon>Mycobacterium simiae complex</taxon>
    </lineage>
</organism>
<dbReference type="InterPro" id="IPR022383">
    <property type="entry name" value="Lactate/malate_DH_C"/>
</dbReference>
<protein>
    <recommendedName>
        <fullName evidence="3 7">Malate dehydrogenase</fullName>
        <ecNumber evidence="2 7">1.1.1.37</ecNumber>
    </recommendedName>
</protein>
<feature type="domain" description="Lactate/malate dehydrogenase N-terminal" evidence="9">
    <location>
        <begin position="116"/>
        <end position="259"/>
    </location>
</feature>
<dbReference type="HOGENOM" id="CLU_040727_2_0_11"/>
<dbReference type="Pfam" id="PF02866">
    <property type="entry name" value="Ldh_1_C"/>
    <property type="match status" value="1"/>
</dbReference>
<dbReference type="NCBIfam" id="NF003916">
    <property type="entry name" value="PRK05442.1"/>
    <property type="match status" value="1"/>
</dbReference>
<feature type="binding site" evidence="7">
    <location>
        <begin position="239"/>
        <end position="241"/>
    </location>
    <ligand>
        <name>NAD(+)</name>
        <dbReference type="ChEBI" id="CHEBI:57540"/>
    </ligand>
</feature>
<accession>D5PG87</accession>
<comment type="function">
    <text evidence="7">Catalyzes the reversible oxidation of malate to oxaloacetate.</text>
</comment>